<name>A0ABT8ZU71_9SPHN</name>
<evidence type="ECO:0000313" key="2">
    <source>
        <dbReference type="Proteomes" id="UP001176468"/>
    </source>
</evidence>
<gene>
    <name evidence="1" type="ORF">Q5H94_02180</name>
</gene>
<reference evidence="1" key="1">
    <citation type="submission" date="2023-07" db="EMBL/GenBank/DDBJ databases">
        <authorList>
            <person name="Kim M.K."/>
        </authorList>
    </citation>
    <scope>NUCLEOTIDE SEQUENCE</scope>
    <source>
        <strain evidence="1">CA1-15</strain>
    </source>
</reference>
<comment type="caution">
    <text evidence="1">The sequence shown here is derived from an EMBL/GenBank/DDBJ whole genome shotgun (WGS) entry which is preliminary data.</text>
</comment>
<dbReference type="RefSeq" id="WP_304559526.1">
    <property type="nucleotide sequence ID" value="NZ_JAUQSZ010000001.1"/>
</dbReference>
<evidence type="ECO:0000313" key="1">
    <source>
        <dbReference type="EMBL" id="MDO7841123.1"/>
    </source>
</evidence>
<dbReference type="EMBL" id="JAUQSZ010000001">
    <property type="protein sequence ID" value="MDO7841123.1"/>
    <property type="molecule type" value="Genomic_DNA"/>
</dbReference>
<accession>A0ABT8ZU71</accession>
<protein>
    <submittedName>
        <fullName evidence="1">Uncharacterized protein</fullName>
    </submittedName>
</protein>
<dbReference type="Proteomes" id="UP001176468">
    <property type="component" value="Unassembled WGS sequence"/>
</dbReference>
<organism evidence="1 2">
    <name type="scientific">Sphingomonas immobilis</name>
    <dbReference type="NCBI Taxonomy" id="3063997"/>
    <lineage>
        <taxon>Bacteria</taxon>
        <taxon>Pseudomonadati</taxon>
        <taxon>Pseudomonadota</taxon>
        <taxon>Alphaproteobacteria</taxon>
        <taxon>Sphingomonadales</taxon>
        <taxon>Sphingomonadaceae</taxon>
        <taxon>Sphingomonas</taxon>
    </lineage>
</organism>
<proteinExistence type="predicted"/>
<keyword evidence="2" id="KW-1185">Reference proteome</keyword>
<sequence>MIDPIPVREELERIRKDQALLQRRGDGALALAWFSEHALSRSGGGPRVPLQSVLPDDMKPVASATTNAEKTFPYIRRAFREHHRAILERAIELATEDFNAAEAR</sequence>